<dbReference type="GO" id="GO:0016020">
    <property type="term" value="C:membrane"/>
    <property type="evidence" value="ECO:0007669"/>
    <property type="project" value="UniProtKB-SubCell"/>
</dbReference>
<dbReference type="OMA" id="FANTSIW"/>
<evidence type="ECO:0000313" key="7">
    <source>
        <dbReference type="EMBL" id="KAH7447089.1"/>
    </source>
</evidence>
<evidence type="ECO:0000313" key="8">
    <source>
        <dbReference type="Proteomes" id="UP000825935"/>
    </source>
</evidence>
<evidence type="ECO:0000256" key="4">
    <source>
        <dbReference type="ARBA" id="ARBA00022989"/>
    </source>
</evidence>
<feature type="transmembrane region" description="Helical" evidence="6">
    <location>
        <begin position="44"/>
        <end position="65"/>
    </location>
</feature>
<dbReference type="InterPro" id="IPR044991">
    <property type="entry name" value="TET_plant"/>
</dbReference>
<evidence type="ECO:0000256" key="6">
    <source>
        <dbReference type="SAM" id="Phobius"/>
    </source>
</evidence>
<protein>
    <recommendedName>
        <fullName evidence="9">Tetraspanin-8</fullName>
    </recommendedName>
</protein>
<gene>
    <name evidence="7" type="ORF">KP509_01G090800</name>
</gene>
<keyword evidence="5 6" id="KW-0472">Membrane</keyword>
<dbReference type="Pfam" id="PF00335">
    <property type="entry name" value="Tetraspanin"/>
    <property type="match status" value="1"/>
</dbReference>
<dbReference type="AlphaFoldDB" id="A0A8T2VRP1"/>
<evidence type="ECO:0000256" key="3">
    <source>
        <dbReference type="ARBA" id="ARBA00022692"/>
    </source>
</evidence>
<keyword evidence="3 6" id="KW-0812">Transmembrane</keyword>
<accession>A0A8T2VRP1</accession>
<sequence length="275" mass="30258">MVKLSNTLLGILNGITLVISAAIIVGGVWLATREHNECAKLARWPVIGIGIFFLILSLIGLFGSCGNNKCLLVFYLVIIFLLILVVLAFTIFAVIVTSKGAGHAVSGKGYKEYSLGDYSTWLKRHVVEKSKYWRKIKSCIIRSEICKNFEKDNKGVSLSAFYQQNFSPIQSGCCKPPTACNFTYVNATTWVNATTPNADPDCTAWGNPLETLCYDCQSCKAGVLQTAKNNWKKMVIIDAAVILLLILVSTLGCCAVRNSCRRYHRMPPPGVYVKA</sequence>
<evidence type="ECO:0000256" key="5">
    <source>
        <dbReference type="ARBA" id="ARBA00023136"/>
    </source>
</evidence>
<dbReference type="PRINTS" id="PR00259">
    <property type="entry name" value="TMFOUR"/>
</dbReference>
<proteinExistence type="inferred from homology"/>
<feature type="transmembrane region" description="Helical" evidence="6">
    <location>
        <begin position="234"/>
        <end position="256"/>
    </location>
</feature>
<feature type="transmembrane region" description="Helical" evidence="6">
    <location>
        <begin position="72"/>
        <end position="96"/>
    </location>
</feature>
<comment type="caution">
    <text evidence="7">The sequence shown here is derived from an EMBL/GenBank/DDBJ whole genome shotgun (WGS) entry which is preliminary data.</text>
</comment>
<dbReference type="EMBL" id="CM035406">
    <property type="protein sequence ID" value="KAH7447090.1"/>
    <property type="molecule type" value="Genomic_DNA"/>
</dbReference>
<feature type="transmembrane region" description="Helical" evidence="6">
    <location>
        <begin position="7"/>
        <end position="32"/>
    </location>
</feature>
<comment type="subcellular location">
    <subcellularLocation>
        <location evidence="1">Membrane</location>
        <topology evidence="1">Multi-pass membrane protein</topology>
    </subcellularLocation>
</comment>
<evidence type="ECO:0000256" key="2">
    <source>
        <dbReference type="ARBA" id="ARBA00006840"/>
    </source>
</evidence>
<name>A0A8T2VRP1_CERRI</name>
<evidence type="ECO:0008006" key="9">
    <source>
        <dbReference type="Google" id="ProtNLM"/>
    </source>
</evidence>
<comment type="similarity">
    <text evidence="2">Belongs to the tetraspanin (TM4SF) family.</text>
</comment>
<reference evidence="7" key="1">
    <citation type="submission" date="2021-08" db="EMBL/GenBank/DDBJ databases">
        <title>WGS assembly of Ceratopteris richardii.</title>
        <authorList>
            <person name="Marchant D.B."/>
            <person name="Chen G."/>
            <person name="Jenkins J."/>
            <person name="Shu S."/>
            <person name="Leebens-Mack J."/>
            <person name="Grimwood J."/>
            <person name="Schmutz J."/>
            <person name="Soltis P."/>
            <person name="Soltis D."/>
            <person name="Chen Z.-H."/>
        </authorList>
    </citation>
    <scope>NUCLEOTIDE SEQUENCE</scope>
    <source>
        <strain evidence="7">Whitten #5841</strain>
        <tissue evidence="7">Leaf</tissue>
    </source>
</reference>
<dbReference type="InterPro" id="IPR018499">
    <property type="entry name" value="Tetraspanin/Peripherin"/>
</dbReference>
<organism evidence="7 8">
    <name type="scientific">Ceratopteris richardii</name>
    <name type="common">Triangle waterfern</name>
    <dbReference type="NCBI Taxonomy" id="49495"/>
    <lineage>
        <taxon>Eukaryota</taxon>
        <taxon>Viridiplantae</taxon>
        <taxon>Streptophyta</taxon>
        <taxon>Embryophyta</taxon>
        <taxon>Tracheophyta</taxon>
        <taxon>Polypodiopsida</taxon>
        <taxon>Polypodiidae</taxon>
        <taxon>Polypodiales</taxon>
        <taxon>Pteridineae</taxon>
        <taxon>Pteridaceae</taxon>
        <taxon>Parkerioideae</taxon>
        <taxon>Ceratopteris</taxon>
    </lineage>
</organism>
<dbReference type="EMBL" id="CM035406">
    <property type="protein sequence ID" value="KAH7447089.1"/>
    <property type="molecule type" value="Genomic_DNA"/>
</dbReference>
<dbReference type="PANTHER" id="PTHR32191">
    <property type="entry name" value="TETRASPANIN-8-RELATED"/>
    <property type="match status" value="1"/>
</dbReference>
<dbReference type="GO" id="GO:0009734">
    <property type="term" value="P:auxin-activated signaling pathway"/>
    <property type="evidence" value="ECO:0007669"/>
    <property type="project" value="InterPro"/>
</dbReference>
<dbReference type="OrthoDB" id="1892640at2759"/>
<keyword evidence="8" id="KW-1185">Reference proteome</keyword>
<dbReference type="Proteomes" id="UP000825935">
    <property type="component" value="Chromosome 1"/>
</dbReference>
<keyword evidence="4 6" id="KW-1133">Transmembrane helix</keyword>
<evidence type="ECO:0000256" key="1">
    <source>
        <dbReference type="ARBA" id="ARBA00004141"/>
    </source>
</evidence>